<reference evidence="1" key="1">
    <citation type="submission" date="2018-08" db="EMBL/GenBank/DDBJ databases">
        <title>HSV2 whole genome sequences from clinical isolates.</title>
        <authorList>
            <person name="Roychoudhury P."/>
            <person name="Greninger A.L."/>
            <person name="Jerome K.R."/>
            <person name="Johnston C."/>
            <person name="Wald A."/>
            <person name="Xie H."/>
        </authorList>
    </citation>
    <scope>NUCLEOTIDE SEQUENCE</scope>
    <source>
        <strain evidence="1">2000-9815</strain>
    </source>
</reference>
<name>A0A481TQK4_HHV2</name>
<sequence>MNSFRCPRTARLIFLSVRPTRVFRPTPSRSFPSGW</sequence>
<organism evidence="1">
    <name type="scientific">Human herpesvirus 2</name>
    <name type="common">HHV-2</name>
    <name type="synonym">Human herpes simplex virus 2</name>
    <dbReference type="NCBI Taxonomy" id="10310"/>
    <lineage>
        <taxon>Viruses</taxon>
        <taxon>Duplodnaviria</taxon>
        <taxon>Heunggongvirae</taxon>
        <taxon>Peploviricota</taxon>
        <taxon>Herviviricetes</taxon>
        <taxon>Herpesvirales</taxon>
        <taxon>Orthoherpesviridae</taxon>
        <taxon>Alphaherpesvirinae</taxon>
        <taxon>Simplexvirus</taxon>
        <taxon>Simplexvirus humanalpha2</taxon>
    </lineage>
</organism>
<organismHost>
    <name type="scientific">Homo sapiens</name>
    <name type="common">Human</name>
    <dbReference type="NCBI Taxonomy" id="9606"/>
</organismHost>
<dbReference type="EMBL" id="MH790634">
    <property type="protein sequence ID" value="QBH82781.1"/>
    <property type="molecule type" value="Genomic_DNA"/>
</dbReference>
<evidence type="ECO:0000313" key="1">
    <source>
        <dbReference type="EMBL" id="QBH82781.1"/>
    </source>
</evidence>
<accession>A0A481TQK4</accession>
<proteinExistence type="predicted"/>
<protein>
    <submittedName>
        <fullName evidence="1">Uncharacterized protein</fullName>
    </submittedName>
</protein>